<dbReference type="Gene3D" id="1.25.40.390">
    <property type="match status" value="1"/>
</dbReference>
<organism evidence="8 9">
    <name type="scientific">Halobacteriovorax marinus</name>
    <dbReference type="NCBI Taxonomy" id="97084"/>
    <lineage>
        <taxon>Bacteria</taxon>
        <taxon>Pseudomonadati</taxon>
        <taxon>Bdellovibrionota</taxon>
        <taxon>Bacteriovoracia</taxon>
        <taxon>Bacteriovoracales</taxon>
        <taxon>Halobacteriovoraceae</taxon>
        <taxon>Halobacteriovorax</taxon>
    </lineage>
</organism>
<evidence type="ECO:0008006" key="10">
    <source>
        <dbReference type="Google" id="ProtNLM"/>
    </source>
</evidence>
<dbReference type="InterPro" id="IPR011990">
    <property type="entry name" value="TPR-like_helical_dom_sf"/>
</dbReference>
<reference evidence="9" key="1">
    <citation type="journal article" date="2017" name="Proc. Natl. Acad. Sci. U.S.A.">
        <title>Simulation of Deepwater Horizon oil plume reveals substrate specialization within a complex community of hydrocarbon-degraders.</title>
        <authorList>
            <person name="Hu P."/>
            <person name="Dubinsky E.A."/>
            <person name="Probst A.J."/>
            <person name="Wang J."/>
            <person name="Sieber C.M.K."/>
            <person name="Tom L.M."/>
            <person name="Gardinali P."/>
            <person name="Banfield J.F."/>
            <person name="Atlas R.M."/>
            <person name="Andersen G.L."/>
        </authorList>
    </citation>
    <scope>NUCLEOTIDE SEQUENCE [LARGE SCALE GENOMIC DNA]</scope>
</reference>
<dbReference type="Pfam" id="PF07980">
    <property type="entry name" value="SusD_RagB"/>
    <property type="match status" value="1"/>
</dbReference>
<evidence type="ECO:0000256" key="3">
    <source>
        <dbReference type="ARBA" id="ARBA00022729"/>
    </source>
</evidence>
<evidence type="ECO:0000256" key="2">
    <source>
        <dbReference type="ARBA" id="ARBA00006275"/>
    </source>
</evidence>
<evidence type="ECO:0000313" key="9">
    <source>
        <dbReference type="Proteomes" id="UP000196531"/>
    </source>
</evidence>
<evidence type="ECO:0000256" key="4">
    <source>
        <dbReference type="ARBA" id="ARBA00023136"/>
    </source>
</evidence>
<accession>A0A1Y5F2X6</accession>
<dbReference type="GO" id="GO:0009279">
    <property type="term" value="C:cell outer membrane"/>
    <property type="evidence" value="ECO:0007669"/>
    <property type="project" value="UniProtKB-SubCell"/>
</dbReference>
<gene>
    <name evidence="8" type="ORF">A9Q84_18415</name>
</gene>
<evidence type="ECO:0000259" key="6">
    <source>
        <dbReference type="Pfam" id="PF07980"/>
    </source>
</evidence>
<dbReference type="InterPro" id="IPR033985">
    <property type="entry name" value="SusD-like_N"/>
</dbReference>
<comment type="caution">
    <text evidence="8">The sequence shown here is derived from an EMBL/GenBank/DDBJ whole genome shotgun (WGS) entry which is preliminary data.</text>
</comment>
<evidence type="ECO:0000259" key="7">
    <source>
        <dbReference type="Pfam" id="PF14322"/>
    </source>
</evidence>
<evidence type="ECO:0000313" key="8">
    <source>
        <dbReference type="EMBL" id="OUR94016.1"/>
    </source>
</evidence>
<keyword evidence="3" id="KW-0732">Signal</keyword>
<protein>
    <recommendedName>
        <fullName evidence="10">Outer membrane protein</fullName>
    </recommendedName>
</protein>
<dbReference type="AlphaFoldDB" id="A0A1Y5F2X6"/>
<comment type="similarity">
    <text evidence="2">Belongs to the SusD family.</text>
</comment>
<comment type="subcellular location">
    <subcellularLocation>
        <location evidence="1">Cell outer membrane</location>
    </subcellularLocation>
</comment>
<dbReference type="Pfam" id="PF14322">
    <property type="entry name" value="SusD-like_3"/>
    <property type="match status" value="1"/>
</dbReference>
<dbReference type="Proteomes" id="UP000196531">
    <property type="component" value="Unassembled WGS sequence"/>
</dbReference>
<evidence type="ECO:0000256" key="1">
    <source>
        <dbReference type="ARBA" id="ARBA00004442"/>
    </source>
</evidence>
<feature type="domain" description="SusD-like N-terminal" evidence="7">
    <location>
        <begin position="37"/>
        <end position="170"/>
    </location>
</feature>
<sequence length="465" mass="50202">MGADDAFQNVANLQSGLLGAYDFLDNTSEIGYSAAITDESTTGRDNGGQNGNTLNFNINTGNGYAFSVWANNYGAIGMANRLIAAAEGIDRTEDPDLYDHIVGQAYAIRAYSHFQILTHFSTNYEDDSALAGLLLTAPTTDIFASVARSTNGEFYTQINADLAIAASLINGSDASTSGVYFMGQDFITAMRARMAAYRGQYAQADGFAADVLSNYVLADQVQYFAMYDDADFTETIFSLNRENNDSWDGQGTGGGGWAGSLFAFIDATAGGGPFMELSRATFNIMDGTSDVRLSRSVNLAESSIDPTYVTNPNYLNDDVLIVFKYPGTSAQPLHNDLKIFRASEMLLIRAEAAADANQLSEAAAFVKQIRDARFGTPQPSPSYANQTEAFGGILDERRLELLFEGHRWVDLKRLGARGNRTIDRDTKECAVLAGCSLGSGDHRFTLPIPLAEVTANAAAQQNPEY</sequence>
<keyword evidence="5" id="KW-0998">Cell outer membrane</keyword>
<feature type="domain" description="RagB/SusD" evidence="6">
    <location>
        <begin position="329"/>
        <end position="465"/>
    </location>
</feature>
<name>A0A1Y5F2X6_9BACT</name>
<evidence type="ECO:0000256" key="5">
    <source>
        <dbReference type="ARBA" id="ARBA00023237"/>
    </source>
</evidence>
<keyword evidence="4" id="KW-0472">Membrane</keyword>
<dbReference type="SUPFAM" id="SSF48452">
    <property type="entry name" value="TPR-like"/>
    <property type="match status" value="1"/>
</dbReference>
<dbReference type="InterPro" id="IPR012944">
    <property type="entry name" value="SusD_RagB_dom"/>
</dbReference>
<dbReference type="EMBL" id="MAAO01000014">
    <property type="protein sequence ID" value="OUR94016.1"/>
    <property type="molecule type" value="Genomic_DNA"/>
</dbReference>
<proteinExistence type="inferred from homology"/>